<evidence type="ECO:0000313" key="8">
    <source>
        <dbReference type="Proteomes" id="UP001305414"/>
    </source>
</evidence>
<keyword evidence="8" id="KW-1185">Reference proteome</keyword>
<evidence type="ECO:0000256" key="2">
    <source>
        <dbReference type="ARBA" id="ARBA00022737"/>
    </source>
</evidence>
<dbReference type="GO" id="GO:0000977">
    <property type="term" value="F:RNA polymerase II transcription regulatory region sequence-specific DNA binding"/>
    <property type="evidence" value="ECO:0007669"/>
    <property type="project" value="TreeGrafter"/>
</dbReference>
<dbReference type="PANTHER" id="PTHR24409">
    <property type="entry name" value="ZINC FINGER PROTEIN 142"/>
    <property type="match status" value="1"/>
</dbReference>
<evidence type="ECO:0000256" key="5">
    <source>
        <dbReference type="PROSITE-ProRule" id="PRU00042"/>
    </source>
</evidence>
<dbReference type="EMBL" id="JAWHQM010000018">
    <property type="protein sequence ID" value="KAK5631073.1"/>
    <property type="molecule type" value="Genomic_DNA"/>
</dbReference>
<dbReference type="PROSITE" id="PS00028">
    <property type="entry name" value="ZINC_FINGER_C2H2_1"/>
    <property type="match status" value="2"/>
</dbReference>
<dbReference type="Pfam" id="PF00096">
    <property type="entry name" value="zf-C2H2"/>
    <property type="match status" value="1"/>
</dbReference>
<protein>
    <recommendedName>
        <fullName evidence="6">C2H2-type domain-containing protein</fullName>
    </recommendedName>
</protein>
<dbReference type="InterPro" id="IPR013087">
    <property type="entry name" value="Znf_C2H2_type"/>
</dbReference>
<keyword evidence="4" id="KW-0862">Zinc</keyword>
<reference evidence="7 8" key="1">
    <citation type="submission" date="2023-10" db="EMBL/GenBank/DDBJ databases">
        <title>Draft genome sequence of Xylaria bambusicola isolate GMP-LS, the root and basal stem rot pathogen of sugarcane in Indonesia.</title>
        <authorList>
            <person name="Selvaraj P."/>
            <person name="Muralishankar V."/>
            <person name="Muruganantham S."/>
            <person name="Sp S."/>
            <person name="Haryani S."/>
            <person name="Lau K.J.X."/>
            <person name="Naqvi N.I."/>
        </authorList>
    </citation>
    <scope>NUCLEOTIDE SEQUENCE [LARGE SCALE GENOMIC DNA]</scope>
    <source>
        <strain evidence="7">GMP-LS</strain>
    </source>
</reference>
<dbReference type="PROSITE" id="PS50157">
    <property type="entry name" value="ZINC_FINGER_C2H2_2"/>
    <property type="match status" value="2"/>
</dbReference>
<feature type="domain" description="C2H2-type" evidence="6">
    <location>
        <begin position="325"/>
        <end position="356"/>
    </location>
</feature>
<evidence type="ECO:0000313" key="7">
    <source>
        <dbReference type="EMBL" id="KAK5631073.1"/>
    </source>
</evidence>
<dbReference type="GO" id="GO:0008270">
    <property type="term" value="F:zinc ion binding"/>
    <property type="evidence" value="ECO:0007669"/>
    <property type="project" value="UniProtKB-KW"/>
</dbReference>
<dbReference type="Gene3D" id="3.30.160.60">
    <property type="entry name" value="Classic Zinc Finger"/>
    <property type="match status" value="2"/>
</dbReference>
<keyword evidence="1" id="KW-0479">Metal-binding</keyword>
<dbReference type="SMART" id="SM00355">
    <property type="entry name" value="ZnF_C2H2"/>
    <property type="match status" value="4"/>
</dbReference>
<dbReference type="AlphaFoldDB" id="A0AAN7Z9M4"/>
<accession>A0AAN7Z9M4</accession>
<dbReference type="Proteomes" id="UP001305414">
    <property type="component" value="Unassembled WGS sequence"/>
</dbReference>
<evidence type="ECO:0000256" key="4">
    <source>
        <dbReference type="ARBA" id="ARBA00022833"/>
    </source>
</evidence>
<keyword evidence="2" id="KW-0677">Repeat</keyword>
<keyword evidence="3 5" id="KW-0863">Zinc-finger</keyword>
<dbReference type="PANTHER" id="PTHR24409:SF295">
    <property type="entry name" value="AZ2-RELATED"/>
    <property type="match status" value="1"/>
</dbReference>
<proteinExistence type="predicted"/>
<dbReference type="SUPFAM" id="SSF57667">
    <property type="entry name" value="beta-beta-alpha zinc fingers"/>
    <property type="match status" value="1"/>
</dbReference>
<organism evidence="7 8">
    <name type="scientific">Xylaria bambusicola</name>
    <dbReference type="NCBI Taxonomy" id="326684"/>
    <lineage>
        <taxon>Eukaryota</taxon>
        <taxon>Fungi</taxon>
        <taxon>Dikarya</taxon>
        <taxon>Ascomycota</taxon>
        <taxon>Pezizomycotina</taxon>
        <taxon>Sordariomycetes</taxon>
        <taxon>Xylariomycetidae</taxon>
        <taxon>Xylariales</taxon>
        <taxon>Xylariaceae</taxon>
        <taxon>Xylaria</taxon>
    </lineage>
</organism>
<gene>
    <name evidence="7" type="ORF">RRF57_006788</name>
</gene>
<evidence type="ECO:0000259" key="6">
    <source>
        <dbReference type="PROSITE" id="PS50157"/>
    </source>
</evidence>
<dbReference type="GO" id="GO:0005634">
    <property type="term" value="C:nucleus"/>
    <property type="evidence" value="ECO:0007669"/>
    <property type="project" value="TreeGrafter"/>
</dbReference>
<comment type="caution">
    <text evidence="7">The sequence shown here is derived from an EMBL/GenBank/DDBJ whole genome shotgun (WGS) entry which is preliminary data.</text>
</comment>
<evidence type="ECO:0000256" key="1">
    <source>
        <dbReference type="ARBA" id="ARBA00022723"/>
    </source>
</evidence>
<dbReference type="InterPro" id="IPR036236">
    <property type="entry name" value="Znf_C2H2_sf"/>
</dbReference>
<feature type="domain" description="C2H2-type" evidence="6">
    <location>
        <begin position="68"/>
        <end position="96"/>
    </location>
</feature>
<sequence length="429" mass="48480">MESTARNEHKRDSEIAARNHTMSTKALSVGSDPSHVDGSLQLLICPKCNVKYPNIHELLTHQAAERHFACDQCALCFWSEVGLQDHRRKSHRPDLDLECFGCKSHFIRAGFFWEHLESGKCNVIYPGDLARLREKNLEFAKQLERRRMKLEDMIPHGDSHIKGEENTWASNLKEDATLVQPVVTPDFPSRPVPISAENAHPLYYRSEDFPVLPTSHKGSAAPGPRYEKKDNAWSNRKAAFFQIPSKISVSYNAVPPPISYDNSTSSVNENAFKEFIDNEKIRLLQTGKAPAEDGPHDATSNGLIINPNHPNYNPAVFYNELLEKFVCPYKICKKKFYDVFSLTRHLQSPVHVGGRMSCICCKKSFTTVANLITHMETATTCPIRETDGFRRALGQITGGILDFHSRSGIFFVDDKAVQELFSLRAVSYQ</sequence>
<evidence type="ECO:0000256" key="3">
    <source>
        <dbReference type="ARBA" id="ARBA00022771"/>
    </source>
</evidence>
<name>A0AAN7Z9M4_9PEZI</name>
<dbReference type="GO" id="GO:0000981">
    <property type="term" value="F:DNA-binding transcription factor activity, RNA polymerase II-specific"/>
    <property type="evidence" value="ECO:0007669"/>
    <property type="project" value="TreeGrafter"/>
</dbReference>